<dbReference type="EMBL" id="ML004474">
    <property type="protein sequence ID" value="RKP29804.1"/>
    <property type="molecule type" value="Genomic_DNA"/>
</dbReference>
<feature type="transmembrane region" description="Helical" evidence="1">
    <location>
        <begin position="175"/>
        <end position="197"/>
    </location>
</feature>
<evidence type="ECO:0000256" key="1">
    <source>
        <dbReference type="SAM" id="Phobius"/>
    </source>
</evidence>
<gene>
    <name evidence="2" type="ORF">METBISCDRAFT_31412</name>
</gene>
<organism evidence="2 3">
    <name type="scientific">Metschnikowia bicuspidata</name>
    <dbReference type="NCBI Taxonomy" id="27322"/>
    <lineage>
        <taxon>Eukaryota</taxon>
        <taxon>Fungi</taxon>
        <taxon>Dikarya</taxon>
        <taxon>Ascomycota</taxon>
        <taxon>Saccharomycotina</taxon>
        <taxon>Pichiomycetes</taxon>
        <taxon>Metschnikowiaceae</taxon>
        <taxon>Metschnikowia</taxon>
    </lineage>
</organism>
<dbReference type="OrthoDB" id="429932at2759"/>
<dbReference type="Pfam" id="PF08058">
    <property type="entry name" value="NPCC"/>
    <property type="match status" value="1"/>
</dbReference>
<keyword evidence="1" id="KW-1133">Transmembrane helix</keyword>
<evidence type="ECO:0000313" key="2">
    <source>
        <dbReference type="EMBL" id="RKP29804.1"/>
    </source>
</evidence>
<dbReference type="AlphaFoldDB" id="A0A4P9ZAG1"/>
<dbReference type="GO" id="GO:0005640">
    <property type="term" value="C:nuclear outer membrane"/>
    <property type="evidence" value="ECO:0007669"/>
    <property type="project" value="TreeGrafter"/>
</dbReference>
<dbReference type="GO" id="GO:0030474">
    <property type="term" value="P:spindle pole body duplication"/>
    <property type="evidence" value="ECO:0007669"/>
    <property type="project" value="TreeGrafter"/>
</dbReference>
<protein>
    <submittedName>
        <fullName evidence="2">Uncharacterized protein</fullName>
    </submittedName>
</protein>
<dbReference type="GO" id="GO:0006606">
    <property type="term" value="P:protein import into nucleus"/>
    <property type="evidence" value="ECO:0007669"/>
    <property type="project" value="TreeGrafter"/>
</dbReference>
<dbReference type="Proteomes" id="UP000268321">
    <property type="component" value="Unassembled WGS sequence"/>
</dbReference>
<keyword evidence="1" id="KW-0472">Membrane</keyword>
<dbReference type="PANTHER" id="PTHR28003:SF1">
    <property type="entry name" value="NUCLEOPORIN POM34"/>
    <property type="match status" value="1"/>
</dbReference>
<accession>A0A4P9ZAG1</accession>
<proteinExistence type="predicted"/>
<keyword evidence="1" id="KW-0812">Transmembrane</keyword>
<reference evidence="3" key="1">
    <citation type="journal article" date="2018" name="Nat. Microbiol.">
        <title>Leveraging single-cell genomics to expand the fungal tree of life.</title>
        <authorList>
            <person name="Ahrendt S.R."/>
            <person name="Quandt C.A."/>
            <person name="Ciobanu D."/>
            <person name="Clum A."/>
            <person name="Salamov A."/>
            <person name="Andreopoulos B."/>
            <person name="Cheng J.F."/>
            <person name="Woyke T."/>
            <person name="Pelin A."/>
            <person name="Henrissat B."/>
            <person name="Reynolds N.K."/>
            <person name="Benny G.L."/>
            <person name="Smith M.E."/>
            <person name="James T.Y."/>
            <person name="Grigoriev I.V."/>
        </authorList>
    </citation>
    <scope>NUCLEOTIDE SEQUENCE [LARGE SCALE GENOMIC DNA]</scope>
    <source>
        <strain evidence="3">Baker2002</strain>
    </source>
</reference>
<dbReference type="PANTHER" id="PTHR28003">
    <property type="entry name" value="NUCLEOPORIN POM34"/>
    <property type="match status" value="1"/>
</dbReference>
<dbReference type="InterPro" id="IPR012578">
    <property type="entry name" value="Nucl_pore_cmplx"/>
</dbReference>
<evidence type="ECO:0000313" key="3">
    <source>
        <dbReference type="Proteomes" id="UP000268321"/>
    </source>
</evidence>
<feature type="transmembrane region" description="Helical" evidence="1">
    <location>
        <begin position="241"/>
        <end position="258"/>
    </location>
</feature>
<keyword evidence="3" id="KW-1185">Reference proteome</keyword>
<sequence>MHRPVYDSLYAEDDSFITGIEASVLATPLRRLPDTRVNDARQTVVQARLQEPESINSHAARYSLFDGLALVPFGNPAVQRKTHFGVHRPTEPQYESPTPPNDEDVVLSLPIGGPLILDDFMPPRANPKAGNPIIVSSDYKHKETVAIDVPRGQWTSPVVEQALRRQVNKEQQFKALWANVVRLFFFHMALLLGQYLYQLYLTAYCDENQMYRNTMWTRIYSLRSFQGALSYAAAAYGHVRTFQWVFVALIAANVVRFVRPQDQCRDLPLTKQQRELIGLLPLDEHSETDGVDSDLIVKQRLFRVTTSTPLLVPKYAQENVLSGFMRAAPRDDSDVTVALKDLLLARNLRRS</sequence>
<name>A0A4P9ZAG1_9ASCO</name>
<dbReference type="GO" id="GO:0070762">
    <property type="term" value="C:nuclear pore transmembrane ring"/>
    <property type="evidence" value="ECO:0007669"/>
    <property type="project" value="TreeGrafter"/>
</dbReference>